<sequence length="98" mass="10573">MSHHKLIESARELPQTWTSRIVAQFGSARMKLLRMDAAAYPEECHDYDEGLLVLDGEMVLQIGGQDILVRAGEIYVVPAGVAHGVGAGSKGTLVILDV</sequence>
<gene>
    <name evidence="2" type="ORF">ISS99_07260</name>
</gene>
<accession>A0ABS2KDR8</accession>
<evidence type="ECO:0000313" key="2">
    <source>
        <dbReference type="EMBL" id="MBM7129318.1"/>
    </source>
</evidence>
<dbReference type="Pfam" id="PF07883">
    <property type="entry name" value="Cupin_2"/>
    <property type="match status" value="1"/>
</dbReference>
<comment type="caution">
    <text evidence="2">The sequence shown here is derived from an EMBL/GenBank/DDBJ whole genome shotgun (WGS) entry which is preliminary data.</text>
</comment>
<dbReference type="Proteomes" id="UP001430193">
    <property type="component" value="Unassembled WGS sequence"/>
</dbReference>
<protein>
    <submittedName>
        <fullName evidence="2">Cupin domain-containing protein</fullName>
    </submittedName>
</protein>
<feature type="domain" description="Cupin type-2" evidence="1">
    <location>
        <begin position="40"/>
        <end position="98"/>
    </location>
</feature>
<evidence type="ECO:0000313" key="3">
    <source>
        <dbReference type="Proteomes" id="UP001430193"/>
    </source>
</evidence>
<dbReference type="Gene3D" id="2.60.120.10">
    <property type="entry name" value="Jelly Rolls"/>
    <property type="match status" value="1"/>
</dbReference>
<dbReference type="InterPro" id="IPR013096">
    <property type="entry name" value="Cupin_2"/>
</dbReference>
<dbReference type="SUPFAM" id="SSF51182">
    <property type="entry name" value="RmlC-like cupins"/>
    <property type="match status" value="1"/>
</dbReference>
<proteinExistence type="predicted"/>
<dbReference type="InterPro" id="IPR014710">
    <property type="entry name" value="RmlC-like_jellyroll"/>
</dbReference>
<dbReference type="RefSeq" id="WP_204630927.1">
    <property type="nucleotide sequence ID" value="NZ_BSOC01000004.1"/>
</dbReference>
<organism evidence="2 3">
    <name type="scientific">Dyella mobilis</name>
    <dbReference type="NCBI Taxonomy" id="1849582"/>
    <lineage>
        <taxon>Bacteria</taxon>
        <taxon>Pseudomonadati</taxon>
        <taxon>Pseudomonadota</taxon>
        <taxon>Gammaproteobacteria</taxon>
        <taxon>Lysobacterales</taxon>
        <taxon>Rhodanobacteraceae</taxon>
        <taxon>Dyella</taxon>
    </lineage>
</organism>
<keyword evidence="3" id="KW-1185">Reference proteome</keyword>
<evidence type="ECO:0000259" key="1">
    <source>
        <dbReference type="Pfam" id="PF07883"/>
    </source>
</evidence>
<dbReference type="InterPro" id="IPR011051">
    <property type="entry name" value="RmlC_Cupin_sf"/>
</dbReference>
<reference evidence="2" key="1">
    <citation type="submission" date="2020-10" db="EMBL/GenBank/DDBJ databases">
        <title>Phylogeny of dyella-like bacteria.</title>
        <authorList>
            <person name="Fu J."/>
        </authorList>
    </citation>
    <scope>NUCLEOTIDE SEQUENCE</scope>
    <source>
        <strain evidence="2">DHON07</strain>
    </source>
</reference>
<name>A0ABS2KDR8_9GAMM</name>
<dbReference type="EMBL" id="JADIKF010000037">
    <property type="protein sequence ID" value="MBM7129318.1"/>
    <property type="molecule type" value="Genomic_DNA"/>
</dbReference>